<organism evidence="1 2">
    <name type="scientific">Oceaniradius stylonematis</name>
    <dbReference type="NCBI Taxonomy" id="2184161"/>
    <lineage>
        <taxon>Bacteria</taxon>
        <taxon>Pseudomonadati</taxon>
        <taxon>Pseudomonadota</taxon>
        <taxon>Alphaproteobacteria</taxon>
        <taxon>Hyphomicrobiales</taxon>
        <taxon>Ahrensiaceae</taxon>
        <taxon>Oceaniradius</taxon>
    </lineage>
</organism>
<dbReference type="GO" id="GO:0003887">
    <property type="term" value="F:DNA-directed DNA polymerase activity"/>
    <property type="evidence" value="ECO:0007669"/>
    <property type="project" value="InterPro"/>
</dbReference>
<reference evidence="1 2" key="1">
    <citation type="journal article" date="2018" name="Int. J. Syst. Bacteriol.">
        <title>Oceaniradius stylonemae gen. nov., sp. nov., isolated from a red alga, Stylonema cornu-cervi.</title>
        <authorList>
            <person name="Jeong S."/>
        </authorList>
    </citation>
    <scope>NUCLEOTIDE SEQUENCE [LARGE SCALE GENOMIC DNA]</scope>
    <source>
        <strain evidence="1 2">StC1</strain>
    </source>
</reference>
<accession>A0A3A8AKI5</accession>
<dbReference type="GO" id="GO:0003677">
    <property type="term" value="F:DNA binding"/>
    <property type="evidence" value="ECO:0007669"/>
    <property type="project" value="InterPro"/>
</dbReference>
<protein>
    <submittedName>
        <fullName evidence="1">DNA polymerase III subunit chi</fullName>
    </submittedName>
</protein>
<dbReference type="Gene3D" id="3.40.50.10110">
    <property type="entry name" value="DNA polymerase III subunit chi"/>
    <property type="match status" value="1"/>
</dbReference>
<evidence type="ECO:0000313" key="1">
    <source>
        <dbReference type="EMBL" id="RKF06241.1"/>
    </source>
</evidence>
<keyword evidence="2" id="KW-1185">Reference proteome</keyword>
<dbReference type="AlphaFoldDB" id="A0A3A8AKI5"/>
<dbReference type="RefSeq" id="WP_109765889.1">
    <property type="nucleotide sequence ID" value="NZ_CP159474.1"/>
</dbReference>
<dbReference type="EMBL" id="QFWV02000007">
    <property type="protein sequence ID" value="RKF06241.1"/>
    <property type="molecule type" value="Genomic_DNA"/>
</dbReference>
<dbReference type="OrthoDB" id="9795973at2"/>
<dbReference type="NCBIfam" id="NF004347">
    <property type="entry name" value="PRK05728.1-4"/>
    <property type="match status" value="1"/>
</dbReference>
<dbReference type="SUPFAM" id="SSF102400">
    <property type="entry name" value="DNA polymerase III chi subunit"/>
    <property type="match status" value="1"/>
</dbReference>
<name>A0A3A8AKI5_9HYPH</name>
<dbReference type="InterPro" id="IPR036768">
    <property type="entry name" value="PolIII_chi_sf"/>
</dbReference>
<dbReference type="PANTHER" id="PTHR38767">
    <property type="entry name" value="DNA POLYMERASE III SUBUNIT CHI"/>
    <property type="match status" value="1"/>
</dbReference>
<dbReference type="PANTHER" id="PTHR38767:SF1">
    <property type="entry name" value="DNA POLYMERASE III SUBUNIT CHI"/>
    <property type="match status" value="1"/>
</dbReference>
<dbReference type="GO" id="GO:0006260">
    <property type="term" value="P:DNA replication"/>
    <property type="evidence" value="ECO:0007669"/>
    <property type="project" value="InterPro"/>
</dbReference>
<evidence type="ECO:0000313" key="2">
    <source>
        <dbReference type="Proteomes" id="UP000246132"/>
    </source>
</evidence>
<dbReference type="GO" id="GO:0032298">
    <property type="term" value="P:positive regulation of DNA-templated DNA replication initiation"/>
    <property type="evidence" value="ECO:0007669"/>
    <property type="project" value="TreeGrafter"/>
</dbReference>
<dbReference type="Pfam" id="PF04364">
    <property type="entry name" value="DNA_pol3_chi"/>
    <property type="match status" value="1"/>
</dbReference>
<comment type="caution">
    <text evidence="1">The sequence shown here is derived from an EMBL/GenBank/DDBJ whole genome shotgun (WGS) entry which is preliminary data.</text>
</comment>
<gene>
    <name evidence="1" type="ORF">DEM25_011385</name>
</gene>
<proteinExistence type="predicted"/>
<dbReference type="Proteomes" id="UP000246132">
    <property type="component" value="Unassembled WGS sequence"/>
</dbReference>
<dbReference type="InterPro" id="IPR007459">
    <property type="entry name" value="DNA_pol3_chi"/>
</dbReference>
<sequence length="150" mass="16621">MTEITFYHLTETALDAALPGLVEKSLARRWNAIVQVPDEGARDAVDQLLWSYEPISFLPHGRDGDEPASDHPVFVTATDANPNEAAIRFLVRGAEAPADLSSHERVAVMFDGRDDEAVGQARGQWKALKAQGHDLAYWKQTPEGRWERAA</sequence>